<dbReference type="EMBL" id="SJLU01000002">
    <property type="protein sequence ID" value="TBX96687.1"/>
    <property type="molecule type" value="Genomic_DNA"/>
</dbReference>
<comment type="caution">
    <text evidence="1">The sequence shown here is derived from an EMBL/GenBank/DDBJ whole genome shotgun (WGS) entry which is preliminary data.</text>
</comment>
<evidence type="ECO:0000313" key="2">
    <source>
        <dbReference type="Proteomes" id="UP000291866"/>
    </source>
</evidence>
<evidence type="ECO:0000313" key="1">
    <source>
        <dbReference type="EMBL" id="TBX96687.1"/>
    </source>
</evidence>
<name>A0A8G2J2M8_RHILV</name>
<organism evidence="1 2">
    <name type="scientific">Rhizobium leguminosarum bv. viciae</name>
    <dbReference type="NCBI Taxonomy" id="387"/>
    <lineage>
        <taxon>Bacteria</taxon>
        <taxon>Pseudomonadati</taxon>
        <taxon>Pseudomonadota</taxon>
        <taxon>Alphaproteobacteria</taxon>
        <taxon>Hyphomicrobiales</taxon>
        <taxon>Rhizobiaceae</taxon>
        <taxon>Rhizobium/Agrobacterium group</taxon>
        <taxon>Rhizobium</taxon>
    </lineage>
</organism>
<proteinExistence type="predicted"/>
<protein>
    <submittedName>
        <fullName evidence="1">Uncharacterized protein</fullName>
    </submittedName>
</protein>
<dbReference type="RefSeq" id="WP_131600856.1">
    <property type="nucleotide sequence ID" value="NZ_SJLU01000002.1"/>
</dbReference>
<reference evidence="1 2" key="1">
    <citation type="submission" date="2019-02" db="EMBL/GenBank/DDBJ databases">
        <title>The competitiveness to form nodules shapes the capacities of Rhizobium leguminosarum sv viciae communities to promote symbiosis with specific hosts.</title>
        <authorList>
            <person name="Boivin S."/>
            <person name="Lepetit M."/>
        </authorList>
    </citation>
    <scope>NUCLEOTIDE SEQUENCE [LARGE SCALE GENOMIC DNA]</scope>
    <source>
        <strain evidence="1 2">SPF4F3</strain>
    </source>
</reference>
<gene>
    <name evidence="1" type="ORF">E0H31_05420</name>
</gene>
<dbReference type="Proteomes" id="UP000291866">
    <property type="component" value="Unassembled WGS sequence"/>
</dbReference>
<accession>A0A8G2J2M8</accession>
<dbReference type="AlphaFoldDB" id="A0A8G2J2M8"/>
<sequence>MVFVFNRLFLETVEILCMAMRSHKMIASIDGKTRKGEMKAQAHYAHFFGEYSAKLAYFCIKCAFHAQLSAPPDPFDGETAQRDKKVQPAPLLAENAISVCKRHLF</sequence>